<dbReference type="EMBL" id="JAGPXD010000004">
    <property type="protein sequence ID" value="KAH7359149.1"/>
    <property type="molecule type" value="Genomic_DNA"/>
</dbReference>
<keyword evidence="11" id="KW-0175">Coiled coil</keyword>
<comment type="caution">
    <text evidence="14">The sequence shown here is derived from an EMBL/GenBank/DDBJ whole genome shotgun (WGS) entry which is preliminary data.</text>
</comment>
<feature type="coiled-coil region" evidence="11">
    <location>
        <begin position="147"/>
        <end position="174"/>
    </location>
</feature>
<dbReference type="Gene3D" id="1.10.10.10">
    <property type="entry name" value="Winged helix-like DNA-binding domain superfamily/Winged helix DNA-binding domain"/>
    <property type="match status" value="1"/>
</dbReference>
<evidence type="ECO:0000256" key="5">
    <source>
        <dbReference type="ARBA" id="ARBA00023136"/>
    </source>
</evidence>
<comment type="subcellular location">
    <subcellularLocation>
        <location evidence="9 10">Peroxisome membrane</location>
    </subcellularLocation>
</comment>
<reference evidence="14" key="1">
    <citation type="journal article" date="2021" name="Nat. Commun.">
        <title>Genetic determinants of endophytism in the Arabidopsis root mycobiome.</title>
        <authorList>
            <person name="Mesny F."/>
            <person name="Miyauchi S."/>
            <person name="Thiergart T."/>
            <person name="Pickel B."/>
            <person name="Atanasova L."/>
            <person name="Karlsson M."/>
            <person name="Huettel B."/>
            <person name="Barry K.W."/>
            <person name="Haridas S."/>
            <person name="Chen C."/>
            <person name="Bauer D."/>
            <person name="Andreopoulos W."/>
            <person name="Pangilinan J."/>
            <person name="LaButti K."/>
            <person name="Riley R."/>
            <person name="Lipzen A."/>
            <person name="Clum A."/>
            <person name="Drula E."/>
            <person name="Henrissat B."/>
            <person name="Kohler A."/>
            <person name="Grigoriev I.V."/>
            <person name="Martin F.M."/>
            <person name="Hacquard S."/>
        </authorList>
    </citation>
    <scope>NUCLEOTIDE SEQUENCE</scope>
    <source>
        <strain evidence="14">MPI-CAGE-AT-0016</strain>
    </source>
</reference>
<name>A0A8K0X1X5_9PEZI</name>
<dbReference type="InterPro" id="IPR006785">
    <property type="entry name" value="Pex14_N"/>
</dbReference>
<comment type="similarity">
    <text evidence="1 10">Belongs to the peroxin-14 family.</text>
</comment>
<keyword evidence="4" id="KW-0811">Translocation</keyword>
<evidence type="ECO:0000256" key="11">
    <source>
        <dbReference type="SAM" id="Coils"/>
    </source>
</evidence>
<evidence type="ECO:0000256" key="6">
    <source>
        <dbReference type="ARBA" id="ARBA00023140"/>
    </source>
</evidence>
<evidence type="ECO:0000256" key="1">
    <source>
        <dbReference type="ARBA" id="ARBA00005443"/>
    </source>
</evidence>
<dbReference type="InterPro" id="IPR036388">
    <property type="entry name" value="WH-like_DNA-bd_sf"/>
</dbReference>
<keyword evidence="15" id="KW-1185">Reference proteome</keyword>
<feature type="compositionally biased region" description="Basic and acidic residues" evidence="12">
    <location>
        <begin position="272"/>
        <end position="285"/>
    </location>
</feature>
<evidence type="ECO:0000256" key="4">
    <source>
        <dbReference type="ARBA" id="ARBA00023010"/>
    </source>
</evidence>
<dbReference type="SUPFAM" id="SSF75708">
    <property type="entry name" value="Chemotaxis phosphatase CheZ"/>
    <property type="match status" value="1"/>
</dbReference>
<feature type="domain" description="Peroxisome membrane anchor protein Pex14p N-terminal" evidence="13">
    <location>
        <begin position="4"/>
        <end position="48"/>
    </location>
</feature>
<evidence type="ECO:0000259" key="13">
    <source>
        <dbReference type="Pfam" id="PF04695"/>
    </source>
</evidence>
<keyword evidence="5 10" id="KW-0472">Membrane</keyword>
<accession>A0A8K0X1X5</accession>
<evidence type="ECO:0000256" key="9">
    <source>
        <dbReference type="ARBA" id="ARBA00046271"/>
    </source>
</evidence>
<dbReference type="OrthoDB" id="5549158at2759"/>
<evidence type="ECO:0000313" key="14">
    <source>
        <dbReference type="EMBL" id="KAH7359149.1"/>
    </source>
</evidence>
<dbReference type="GO" id="GO:0005778">
    <property type="term" value="C:peroxisomal membrane"/>
    <property type="evidence" value="ECO:0007669"/>
    <property type="project" value="UniProtKB-SubCell"/>
</dbReference>
<evidence type="ECO:0000256" key="2">
    <source>
        <dbReference type="ARBA" id="ARBA00022448"/>
    </source>
</evidence>
<dbReference type="PANTHER" id="PTHR23058">
    <property type="entry name" value="PEROXISOMAL MEMBRANE PROTEIN PEX14"/>
    <property type="match status" value="1"/>
</dbReference>
<evidence type="ECO:0000256" key="10">
    <source>
        <dbReference type="RuleBase" id="RU367032"/>
    </source>
</evidence>
<organism evidence="14 15">
    <name type="scientific">Plectosphaerella cucumerina</name>
    <dbReference type="NCBI Taxonomy" id="40658"/>
    <lineage>
        <taxon>Eukaryota</taxon>
        <taxon>Fungi</taxon>
        <taxon>Dikarya</taxon>
        <taxon>Ascomycota</taxon>
        <taxon>Pezizomycotina</taxon>
        <taxon>Sordariomycetes</taxon>
        <taxon>Hypocreomycetidae</taxon>
        <taxon>Glomerellales</taxon>
        <taxon>Plectosphaerellaceae</taxon>
        <taxon>Plectosphaerella</taxon>
    </lineage>
</organism>
<evidence type="ECO:0000256" key="7">
    <source>
        <dbReference type="ARBA" id="ARBA00029502"/>
    </source>
</evidence>
<dbReference type="PANTHER" id="PTHR23058:SF0">
    <property type="entry name" value="PEROXISOMAL MEMBRANE PROTEIN PEX14"/>
    <property type="match status" value="1"/>
</dbReference>
<evidence type="ECO:0000313" key="15">
    <source>
        <dbReference type="Proteomes" id="UP000813385"/>
    </source>
</evidence>
<dbReference type="Pfam" id="PF04695">
    <property type="entry name" value="Pex14_N"/>
    <property type="match status" value="1"/>
</dbReference>
<keyword evidence="3 10" id="KW-0653">Protein transport</keyword>
<sequence length="349" mass="37422">MAIREEIVASAAQFLLDPSVANSSVANRVSFLRTKNLTQEEIDAALSRVGVQQPAGSVVTNGGPVPASQPQYYQQPQYPPQYAAWQPPPPPPKRDWRDWFIMATVVSGVGYGVYALTKRYVYPLVAPPTPERLEQDKKSIEEQFDKAFALVEQLAKDTEELKAAEKERTEKLDTALSDFESAISDLKSANRRRDDEAQRIRDDIYNLKDAIPKAMETQKDLTDQRLKEINTELTSLKTLISQRMASSSASPSVAGRAVGGPQSPAFRAPSVADEKPAEAAKESEPVKPSTPSAANKGFTLGGTGGKASIPAWQMAMANKPATPTPAASSAATASEAGGSSSQQEASGSA</sequence>
<evidence type="ECO:0000256" key="12">
    <source>
        <dbReference type="SAM" id="MobiDB-lite"/>
    </source>
</evidence>
<dbReference type="GO" id="GO:0005102">
    <property type="term" value="F:signaling receptor binding"/>
    <property type="evidence" value="ECO:0007669"/>
    <property type="project" value="TreeGrafter"/>
</dbReference>
<keyword evidence="2 10" id="KW-0813">Transport</keyword>
<feature type="compositionally biased region" description="Low complexity" evidence="12">
    <location>
        <begin position="247"/>
        <end position="260"/>
    </location>
</feature>
<proteinExistence type="inferred from homology"/>
<dbReference type="GO" id="GO:0016560">
    <property type="term" value="P:protein import into peroxisome matrix, docking"/>
    <property type="evidence" value="ECO:0007669"/>
    <property type="project" value="UniProtKB-UniRule"/>
</dbReference>
<keyword evidence="6 10" id="KW-0576">Peroxisome</keyword>
<dbReference type="GO" id="GO:1990429">
    <property type="term" value="C:peroxisomal importomer complex"/>
    <property type="evidence" value="ECO:0007669"/>
    <property type="project" value="TreeGrafter"/>
</dbReference>
<evidence type="ECO:0000256" key="3">
    <source>
        <dbReference type="ARBA" id="ARBA00022927"/>
    </source>
</evidence>
<evidence type="ECO:0000256" key="8">
    <source>
        <dbReference type="ARBA" id="ARBA00029691"/>
    </source>
</evidence>
<feature type="compositionally biased region" description="Low complexity" evidence="12">
    <location>
        <begin position="320"/>
        <end position="349"/>
    </location>
</feature>
<gene>
    <name evidence="14" type="ORF">B0T11DRAFT_320058</name>
</gene>
<protein>
    <recommendedName>
        <fullName evidence="7 10">Peroxisomal membrane protein PEX14</fullName>
    </recommendedName>
    <alternativeName>
        <fullName evidence="8 10">Peroxin-14</fullName>
    </alternativeName>
</protein>
<dbReference type="InterPro" id="IPR025655">
    <property type="entry name" value="PEX14"/>
</dbReference>
<feature type="region of interest" description="Disordered" evidence="12">
    <location>
        <begin position="247"/>
        <end position="349"/>
    </location>
</feature>
<comment type="function">
    <text evidence="10">Component of the PEX13-PEX14 docking complex, a translocon channel that specifically mediates the import of peroxisomal cargo proteins bound to PEX5 receptor. The PEX13-PEX14 docking complex forms a large import pore which can be opened to a diameter of about 9 nm. Mechanistically, PEX5 receptor along with cargo proteins associates with the PEX14 subunit of the PEX13-PEX14 docking complex in the cytosol, leading to the insertion of the receptor into the organelle membrane with the concomitant translocation of the cargo into the peroxisome matrix.</text>
</comment>
<dbReference type="AlphaFoldDB" id="A0A8K0X1X5"/>
<dbReference type="Proteomes" id="UP000813385">
    <property type="component" value="Unassembled WGS sequence"/>
</dbReference>